<name>A0A084AF25_STACB</name>
<dbReference type="AlphaFoldDB" id="A0A084AF25"/>
<evidence type="ECO:0000313" key="3">
    <source>
        <dbReference type="Proteomes" id="UP000028045"/>
    </source>
</evidence>
<protein>
    <submittedName>
        <fullName evidence="2">Uncharacterized protein</fullName>
    </submittedName>
</protein>
<dbReference type="HOGENOM" id="CLU_041589_0_0_1"/>
<evidence type="ECO:0000313" key="2">
    <source>
        <dbReference type="EMBL" id="KEY63904.1"/>
    </source>
</evidence>
<keyword evidence="1" id="KW-0472">Membrane</keyword>
<dbReference type="OrthoDB" id="2898697at2759"/>
<evidence type="ECO:0000256" key="1">
    <source>
        <dbReference type="SAM" id="Phobius"/>
    </source>
</evidence>
<keyword evidence="1" id="KW-0812">Transmembrane</keyword>
<feature type="transmembrane region" description="Helical" evidence="1">
    <location>
        <begin position="250"/>
        <end position="273"/>
    </location>
</feature>
<gene>
    <name evidence="2" type="ORF">S7711_11583</name>
</gene>
<dbReference type="Proteomes" id="UP000028045">
    <property type="component" value="Unassembled WGS sequence"/>
</dbReference>
<proteinExistence type="predicted"/>
<dbReference type="EMBL" id="KL649629">
    <property type="protein sequence ID" value="KEY63904.1"/>
    <property type="molecule type" value="Genomic_DNA"/>
</dbReference>
<reference evidence="2 3" key="1">
    <citation type="journal article" date="2014" name="BMC Genomics">
        <title>Comparative genome sequencing reveals chemotype-specific gene clusters in the toxigenic black mold Stachybotrys.</title>
        <authorList>
            <person name="Semeiks J."/>
            <person name="Borek D."/>
            <person name="Otwinowski Z."/>
            <person name="Grishin N.V."/>
        </authorList>
    </citation>
    <scope>NUCLEOTIDE SEQUENCE [LARGE SCALE GENOMIC DNA]</scope>
    <source>
        <strain evidence="3">CBS 109288 / IBT 7711</strain>
    </source>
</reference>
<keyword evidence="3" id="KW-1185">Reference proteome</keyword>
<keyword evidence="1" id="KW-1133">Transmembrane helix</keyword>
<organism evidence="2 3">
    <name type="scientific">Stachybotrys chartarum (strain CBS 109288 / IBT 7711)</name>
    <name type="common">Toxic black mold</name>
    <name type="synonym">Stilbospora chartarum</name>
    <dbReference type="NCBI Taxonomy" id="1280523"/>
    <lineage>
        <taxon>Eukaryota</taxon>
        <taxon>Fungi</taxon>
        <taxon>Dikarya</taxon>
        <taxon>Ascomycota</taxon>
        <taxon>Pezizomycotina</taxon>
        <taxon>Sordariomycetes</taxon>
        <taxon>Hypocreomycetidae</taxon>
        <taxon>Hypocreales</taxon>
        <taxon>Stachybotryaceae</taxon>
        <taxon>Stachybotrys</taxon>
    </lineage>
</organism>
<feature type="transmembrane region" description="Helical" evidence="1">
    <location>
        <begin position="423"/>
        <end position="442"/>
    </location>
</feature>
<accession>A0A084AF25</accession>
<sequence>MANASSDESSQGEDDIQSSLGLSNVDLLAMVLSDSGLANAEPQWWNASPLGCFLIGLQPRGGWQVSSNVIMQRTMQWGDDAWARCFGVGCPPPTLYAYFACSIRNRLEVWASDNFRSPMEGMPPGSPWRATSEFTVKRPTKLIDGSRGGQAFMAEILTPEANKQYSIGDQSRMQLLSVLLVGASLAHGDMVDDYLEVVLAEDFNLSPGLGTVFSRLATGLILCSLICIALLVSTWWSLLRTNLYSSRSALAWITKVVSLGCWAVGATGLLMLGGNPRVKLVTKQMDDSTRERLRRLVEEAEGEKMERDTTLTDADEVVAVMNLPTPITEEEQNQGSIAEPQHKKSEIIVLDEAMPIKGTDKAFHQKPSQTFIQRTRAQTLITVQFGSLHGSVFTPDRGSCVLPLSLVERICTLDIKMVRSWGWMLGVIWFGLMLLAGVTLQIGGTLAPSFPADLASLTFLLLTSLARGAGVSGPEEWMIPKWKRRANAENGAILLGQYNARAFVAA</sequence>
<feature type="transmembrane region" description="Helical" evidence="1">
    <location>
        <begin position="216"/>
        <end position="238"/>
    </location>
</feature>